<organism evidence="1 3">
    <name type="scientific">Cannabis sativa</name>
    <name type="common">Hemp</name>
    <name type="synonym">Marijuana</name>
    <dbReference type="NCBI Taxonomy" id="3483"/>
    <lineage>
        <taxon>Eukaryota</taxon>
        <taxon>Viridiplantae</taxon>
        <taxon>Streptophyta</taxon>
        <taxon>Embryophyta</taxon>
        <taxon>Tracheophyta</taxon>
        <taxon>Spermatophyta</taxon>
        <taxon>Magnoliopsida</taxon>
        <taxon>eudicotyledons</taxon>
        <taxon>Gunneridae</taxon>
        <taxon>Pentapetalae</taxon>
        <taxon>rosids</taxon>
        <taxon>fabids</taxon>
        <taxon>Rosales</taxon>
        <taxon>Cannabaceae</taxon>
        <taxon>Cannabis</taxon>
    </lineage>
</organism>
<dbReference type="EMBL" id="JAATIQ010000037">
    <property type="protein sequence ID" value="KAF4396129.1"/>
    <property type="molecule type" value="Genomic_DNA"/>
</dbReference>
<reference evidence="3 4" key="1">
    <citation type="journal article" date="2020" name="bioRxiv">
        <title>Sequence and annotation of 42 cannabis genomes reveals extensive copy number variation in cannabinoid synthesis and pathogen resistance genes.</title>
        <authorList>
            <person name="Mckernan K.J."/>
            <person name="Helbert Y."/>
            <person name="Kane L.T."/>
            <person name="Ebling H."/>
            <person name="Zhang L."/>
            <person name="Liu B."/>
            <person name="Eaton Z."/>
            <person name="Mclaughlin S."/>
            <person name="Kingan S."/>
            <person name="Baybayan P."/>
            <person name="Concepcion G."/>
            <person name="Jordan M."/>
            <person name="Riva A."/>
            <person name="Barbazuk W."/>
            <person name="Harkins T."/>
        </authorList>
    </citation>
    <scope>NUCLEOTIDE SEQUENCE [LARGE SCALE GENOMIC DNA]</scope>
    <source>
        <strain evidence="3 4">cv. Jamaican Lion 4</strain>
        <strain evidence="2">Father</strain>
        <strain evidence="1">Mother</strain>
        <tissue evidence="1">Leaf</tissue>
    </source>
</reference>
<evidence type="ECO:0000313" key="4">
    <source>
        <dbReference type="Proteomes" id="UP000583929"/>
    </source>
</evidence>
<sequence>MQTGLIGEWTTIRMNVLTSAASSNIPPPANIFETSMYDPASSGFKSSKHFDANIPNSISPCNLHTFTKVLQSRVESVKGLLLMKSTASGNRPARPKRSTIQAKCSTTGLIPYFGSISLNKDSPVSNNPE</sequence>
<evidence type="ECO:0000313" key="1">
    <source>
        <dbReference type="EMBL" id="KAF4356696.1"/>
    </source>
</evidence>
<dbReference type="AlphaFoldDB" id="A0A7J6EED6"/>
<proteinExistence type="predicted"/>
<dbReference type="EMBL" id="JAATIP010000249">
    <property type="protein sequence ID" value="KAF4356696.1"/>
    <property type="molecule type" value="Genomic_DNA"/>
</dbReference>
<protein>
    <submittedName>
        <fullName evidence="1">Uncharacterized protein</fullName>
    </submittedName>
</protein>
<keyword evidence="4" id="KW-1185">Reference proteome</keyword>
<dbReference type="Proteomes" id="UP000525078">
    <property type="component" value="Unassembled WGS sequence"/>
</dbReference>
<dbReference type="Proteomes" id="UP000583929">
    <property type="component" value="Unassembled WGS sequence"/>
</dbReference>
<accession>A0A7J6EED6</accession>
<gene>
    <name evidence="1" type="ORF">F8388_010918</name>
    <name evidence="2" type="ORF">G4B88_020766</name>
</gene>
<comment type="caution">
    <text evidence="1">The sequence shown here is derived from an EMBL/GenBank/DDBJ whole genome shotgun (WGS) entry which is preliminary data.</text>
</comment>
<evidence type="ECO:0000313" key="3">
    <source>
        <dbReference type="Proteomes" id="UP000525078"/>
    </source>
</evidence>
<name>A0A7J6EED6_CANSA</name>
<evidence type="ECO:0000313" key="2">
    <source>
        <dbReference type="EMBL" id="KAF4396129.1"/>
    </source>
</evidence>